<feature type="transmembrane region" description="Helical" evidence="6">
    <location>
        <begin position="85"/>
        <end position="103"/>
    </location>
</feature>
<dbReference type="InterPro" id="IPR036259">
    <property type="entry name" value="MFS_trans_sf"/>
</dbReference>
<evidence type="ECO:0000256" key="5">
    <source>
        <dbReference type="ARBA" id="ARBA00023136"/>
    </source>
</evidence>
<feature type="transmembrane region" description="Helical" evidence="6">
    <location>
        <begin position="226"/>
        <end position="252"/>
    </location>
</feature>
<dbReference type="SUPFAM" id="SSF103473">
    <property type="entry name" value="MFS general substrate transporter"/>
    <property type="match status" value="1"/>
</dbReference>
<evidence type="ECO:0000256" key="6">
    <source>
        <dbReference type="SAM" id="Phobius"/>
    </source>
</evidence>
<dbReference type="Gene3D" id="1.20.1250.20">
    <property type="entry name" value="MFS general substrate transporter like domains"/>
    <property type="match status" value="1"/>
</dbReference>
<dbReference type="EMBL" id="JASVDY010000001">
    <property type="protein sequence ID" value="MDV2467422.1"/>
    <property type="molecule type" value="Genomic_DNA"/>
</dbReference>
<feature type="transmembrane region" description="Helical" evidence="6">
    <location>
        <begin position="264"/>
        <end position="290"/>
    </location>
</feature>
<comment type="caution">
    <text evidence="8">The sequence shown here is derived from an EMBL/GenBank/DDBJ whole genome shotgun (WGS) entry which is preliminary data.</text>
</comment>
<evidence type="ECO:0000313" key="9">
    <source>
        <dbReference type="Proteomes" id="UP001278188"/>
    </source>
</evidence>
<protein>
    <submittedName>
        <fullName evidence="8">MFS transporter</fullName>
    </submittedName>
</protein>
<keyword evidence="9" id="KW-1185">Reference proteome</keyword>
<dbReference type="Proteomes" id="UP001278188">
    <property type="component" value="Unassembled WGS sequence"/>
</dbReference>
<keyword evidence="5 6" id="KW-0472">Membrane</keyword>
<organism evidence="8 9">
    <name type="scientific">Acinetobacter chinensis</name>
    <dbReference type="NCBI Taxonomy" id="2004650"/>
    <lineage>
        <taxon>Bacteria</taxon>
        <taxon>Pseudomonadati</taxon>
        <taxon>Pseudomonadota</taxon>
        <taxon>Gammaproteobacteria</taxon>
        <taxon>Moraxellales</taxon>
        <taxon>Moraxellaceae</taxon>
        <taxon>Acinetobacter</taxon>
    </lineage>
</organism>
<comment type="subcellular location">
    <subcellularLocation>
        <location evidence="1">Membrane</location>
        <topology evidence="1">Multi-pass membrane protein</topology>
    </subcellularLocation>
</comment>
<evidence type="ECO:0000259" key="7">
    <source>
        <dbReference type="PROSITE" id="PS50850"/>
    </source>
</evidence>
<evidence type="ECO:0000256" key="4">
    <source>
        <dbReference type="ARBA" id="ARBA00022989"/>
    </source>
</evidence>
<evidence type="ECO:0000256" key="3">
    <source>
        <dbReference type="ARBA" id="ARBA00022692"/>
    </source>
</evidence>
<evidence type="ECO:0000256" key="1">
    <source>
        <dbReference type="ARBA" id="ARBA00004141"/>
    </source>
</evidence>
<feature type="transmembrane region" description="Helical" evidence="6">
    <location>
        <begin position="201"/>
        <end position="220"/>
    </location>
</feature>
<dbReference type="PANTHER" id="PTHR12778">
    <property type="entry name" value="SOLUTE CARRIER FAMILY 33 ACETYL-COA TRANSPORTER -RELATED"/>
    <property type="match status" value="1"/>
</dbReference>
<sequence>MAAILVYIGMIDVLHHFNFVLILLIIYTFATSIQDIAIDGLTCKIFVEDERHIANSMQYGSNLFGNVIGGGVILMFYPWLQWRGALWLLAILTFITLIQVVFFKEPETDSQFSISYSRQKLKNIVDDAILFIKNNRYWFFLLIISPVGFSAGFSLLNPILVDAGWSLGRIGFTTQVFGSIVGIISAISAGFLIKRFGRKKVLVSLTFAQATSLFLFIPVTLGYTDLFYVCLAIVSYNAINPALLVTLATLAMDKTENTPNKATIFTLQMSLVVFIGFCYSALSLVIAQHIGYTADIVLTMCLTFIIAVLFWKALLHKQ</sequence>
<dbReference type="PROSITE" id="PS50850">
    <property type="entry name" value="MFS"/>
    <property type="match status" value="1"/>
</dbReference>
<feature type="transmembrane region" description="Helical" evidence="6">
    <location>
        <begin position="137"/>
        <end position="156"/>
    </location>
</feature>
<keyword evidence="2" id="KW-0813">Transport</keyword>
<dbReference type="InterPro" id="IPR004752">
    <property type="entry name" value="AmpG_permease/AT-1"/>
</dbReference>
<dbReference type="Pfam" id="PF07690">
    <property type="entry name" value="MFS_1"/>
    <property type="match status" value="1"/>
</dbReference>
<evidence type="ECO:0000256" key="2">
    <source>
        <dbReference type="ARBA" id="ARBA00022448"/>
    </source>
</evidence>
<accession>A0ABU3WAT2</accession>
<keyword evidence="4 6" id="KW-1133">Transmembrane helix</keyword>
<feature type="domain" description="Major facilitator superfamily (MFS) profile" evidence="7">
    <location>
        <begin position="1"/>
        <end position="318"/>
    </location>
</feature>
<feature type="transmembrane region" description="Helical" evidence="6">
    <location>
        <begin position="296"/>
        <end position="315"/>
    </location>
</feature>
<keyword evidence="3 6" id="KW-0812">Transmembrane</keyword>
<name>A0ABU3WAT2_9GAMM</name>
<dbReference type="InterPro" id="IPR011701">
    <property type="entry name" value="MFS"/>
</dbReference>
<feature type="transmembrane region" description="Helical" evidence="6">
    <location>
        <begin position="176"/>
        <end position="194"/>
    </location>
</feature>
<gene>
    <name evidence="8" type="ORF">QR674_00265</name>
</gene>
<dbReference type="RefSeq" id="WP_317081033.1">
    <property type="nucleotide sequence ID" value="NZ_JASVDY010000001.1"/>
</dbReference>
<feature type="transmembrane region" description="Helical" evidence="6">
    <location>
        <begin position="59"/>
        <end position="79"/>
    </location>
</feature>
<evidence type="ECO:0000313" key="8">
    <source>
        <dbReference type="EMBL" id="MDV2467422.1"/>
    </source>
</evidence>
<dbReference type="InterPro" id="IPR020846">
    <property type="entry name" value="MFS_dom"/>
</dbReference>
<proteinExistence type="predicted"/>
<dbReference type="PANTHER" id="PTHR12778:SF10">
    <property type="entry name" value="MAJOR FACILITATOR SUPERFAMILY DOMAIN-CONTAINING PROTEIN 3"/>
    <property type="match status" value="1"/>
</dbReference>
<reference evidence="8 9" key="1">
    <citation type="submission" date="2023-06" db="EMBL/GenBank/DDBJ databases">
        <title>Genomic Analysis of Acinetobacter Strains Recovered from South Australian Aquatic Samples provides Insights into the Circulation of Antibiotic Resistance determinants in the Environment.</title>
        <authorList>
            <person name="Tobin L."/>
            <person name="Jarocki V.M."/>
            <person name="Kenyon J."/>
            <person name="Drigo B."/>
            <person name="Donner E."/>
            <person name="Djordjevic S.P."/>
            <person name="Hamidian M."/>
        </authorList>
    </citation>
    <scope>NUCLEOTIDE SEQUENCE [LARGE SCALE GENOMIC DNA]</scope>
    <source>
        <strain evidence="8 9">SAAc652</strain>
    </source>
</reference>